<dbReference type="Proteomes" id="UP000288071">
    <property type="component" value="Unassembled WGS sequence"/>
</dbReference>
<evidence type="ECO:0000313" key="7">
    <source>
        <dbReference type="Proteomes" id="UP000288071"/>
    </source>
</evidence>
<dbReference type="PROSITE" id="PS01124">
    <property type="entry name" value="HTH_ARAC_FAMILY_2"/>
    <property type="match status" value="1"/>
</dbReference>
<dbReference type="GO" id="GO:0003700">
    <property type="term" value="F:DNA-binding transcription factor activity"/>
    <property type="evidence" value="ECO:0007669"/>
    <property type="project" value="InterPro"/>
</dbReference>
<dbReference type="Pfam" id="PF12833">
    <property type="entry name" value="HTH_18"/>
    <property type="match status" value="1"/>
</dbReference>
<dbReference type="EMBL" id="SAVA01000020">
    <property type="protein sequence ID" value="RWR47388.1"/>
    <property type="molecule type" value="Genomic_DNA"/>
</dbReference>
<evidence type="ECO:0000256" key="2">
    <source>
        <dbReference type="ARBA" id="ARBA00023125"/>
    </source>
</evidence>
<evidence type="ECO:0000256" key="1">
    <source>
        <dbReference type="ARBA" id="ARBA00023015"/>
    </source>
</evidence>
<reference evidence="6 7" key="1">
    <citation type="submission" date="2019-01" db="EMBL/GenBank/DDBJ databases">
        <title>Sinorhodobacter populi sp. nov. isolated from the symptomatic bark tissue of Populus euramericana canker.</title>
        <authorList>
            <person name="Xu G."/>
        </authorList>
    </citation>
    <scope>NUCLEOTIDE SEQUENCE [LARGE SCALE GENOMIC DNA]</scope>
    <source>
        <strain evidence="6 7">CGMCC 1.12963</strain>
    </source>
</reference>
<dbReference type="InterPro" id="IPR020449">
    <property type="entry name" value="Tscrpt_reg_AraC-type_HTH"/>
</dbReference>
<gene>
    <name evidence="6" type="ORF">EOW66_05560</name>
    <name evidence="5" type="ORF">EOW66_19740</name>
</gene>
<dbReference type="InterPro" id="IPR009057">
    <property type="entry name" value="Homeodomain-like_sf"/>
</dbReference>
<dbReference type="EMBL" id="SAVA01000002">
    <property type="protein sequence ID" value="RWR54074.1"/>
    <property type="molecule type" value="Genomic_DNA"/>
</dbReference>
<keyword evidence="7" id="KW-1185">Reference proteome</keyword>
<dbReference type="AlphaFoldDB" id="A0A3S3MS00"/>
<evidence type="ECO:0000313" key="6">
    <source>
        <dbReference type="EMBL" id="RWR54074.1"/>
    </source>
</evidence>
<name>A0A3S3MS00_9RHOB</name>
<keyword evidence="3" id="KW-0804">Transcription</keyword>
<keyword evidence="1" id="KW-0805">Transcription regulation</keyword>
<proteinExistence type="predicted"/>
<feature type="non-terminal residue" evidence="6">
    <location>
        <position position="1"/>
    </location>
</feature>
<keyword evidence="2" id="KW-0238">DNA-binding</keyword>
<sequence>TQLPVAEIGYRLAFDDPAYFSRRFRAVRGLTPSDYRAQFSG</sequence>
<evidence type="ECO:0000259" key="4">
    <source>
        <dbReference type="PROSITE" id="PS01124"/>
    </source>
</evidence>
<comment type="caution">
    <text evidence="6">The sequence shown here is derived from an EMBL/GenBank/DDBJ whole genome shotgun (WGS) entry which is preliminary data.</text>
</comment>
<accession>A0A3S3MS00</accession>
<reference evidence="7" key="2">
    <citation type="submission" date="2019-01" db="EMBL/GenBank/DDBJ databases">
        <title>Sinorhodobacter populi sp. nov. isolated from the symptomatic bark tissue of Populus euramericana canker.</title>
        <authorList>
            <person name="Li Y."/>
        </authorList>
    </citation>
    <scope>NUCLEOTIDE SEQUENCE [LARGE SCALE GENOMIC DNA]</scope>
    <source>
        <strain evidence="7">CGMCC 1.12963</strain>
    </source>
</reference>
<dbReference type="SUPFAM" id="SSF46689">
    <property type="entry name" value="Homeodomain-like"/>
    <property type="match status" value="1"/>
</dbReference>
<dbReference type="InterPro" id="IPR018060">
    <property type="entry name" value="HTH_AraC"/>
</dbReference>
<reference evidence="6" key="3">
    <citation type="submission" date="2019-01" db="EMBL/GenBank/DDBJ databases">
        <authorList>
            <person name="Li Y."/>
        </authorList>
    </citation>
    <scope>NUCLEOTIDE SEQUENCE [LARGE SCALE GENOMIC DNA]</scope>
    <source>
        <strain evidence="6">CGMCC 1.12963</strain>
    </source>
</reference>
<dbReference type="Gene3D" id="1.10.10.60">
    <property type="entry name" value="Homeodomain-like"/>
    <property type="match status" value="1"/>
</dbReference>
<organism evidence="6 7">
    <name type="scientific">Paenirhodobacter huangdaonensis</name>
    <dbReference type="NCBI Taxonomy" id="2501515"/>
    <lineage>
        <taxon>Bacteria</taxon>
        <taxon>Pseudomonadati</taxon>
        <taxon>Pseudomonadota</taxon>
        <taxon>Alphaproteobacteria</taxon>
        <taxon>Rhodobacterales</taxon>
        <taxon>Rhodobacter group</taxon>
        <taxon>Paenirhodobacter</taxon>
    </lineage>
</organism>
<evidence type="ECO:0000256" key="3">
    <source>
        <dbReference type="ARBA" id="ARBA00023163"/>
    </source>
</evidence>
<evidence type="ECO:0000313" key="5">
    <source>
        <dbReference type="EMBL" id="RWR47388.1"/>
    </source>
</evidence>
<dbReference type="GO" id="GO:0043565">
    <property type="term" value="F:sequence-specific DNA binding"/>
    <property type="evidence" value="ECO:0007669"/>
    <property type="project" value="InterPro"/>
</dbReference>
<dbReference type="PRINTS" id="PR00032">
    <property type="entry name" value="HTHARAC"/>
</dbReference>
<protein>
    <submittedName>
        <fullName evidence="6">Helix-turn-helix domain-containing protein</fullName>
    </submittedName>
</protein>
<feature type="domain" description="HTH araC/xylS-type" evidence="4">
    <location>
        <begin position="1"/>
        <end position="38"/>
    </location>
</feature>